<keyword evidence="8" id="KW-0067">ATP-binding</keyword>
<dbReference type="EMBL" id="MU827788">
    <property type="protein sequence ID" value="KAJ7331627.1"/>
    <property type="molecule type" value="Genomic_DNA"/>
</dbReference>
<feature type="compositionally biased region" description="Basic and acidic residues" evidence="13">
    <location>
        <begin position="143"/>
        <end position="152"/>
    </location>
</feature>
<reference evidence="16" key="1">
    <citation type="submission" date="2023-01" db="EMBL/GenBank/DDBJ databases">
        <title>Genome assembly of the deep-sea coral Lophelia pertusa.</title>
        <authorList>
            <person name="Herrera S."/>
            <person name="Cordes E."/>
        </authorList>
    </citation>
    <scope>NUCLEOTIDE SEQUENCE</scope>
    <source>
        <strain evidence="16">USNM1676648</strain>
        <tissue evidence="16">Polyp</tissue>
    </source>
</reference>
<dbReference type="InterPro" id="IPR016135">
    <property type="entry name" value="UBQ-conjugating_enzyme/RWD"/>
</dbReference>
<dbReference type="SUPFAM" id="SSF54495">
    <property type="entry name" value="UBC-like"/>
    <property type="match status" value="1"/>
</dbReference>
<dbReference type="GO" id="GO:0005789">
    <property type="term" value="C:endoplasmic reticulum membrane"/>
    <property type="evidence" value="ECO:0007669"/>
    <property type="project" value="UniProtKB-SubCell"/>
</dbReference>
<protein>
    <recommendedName>
        <fullName evidence="12">Ubiquitin-conjugating enzyme E2 J2</fullName>
        <ecNumber evidence="2">2.3.2.23</ecNumber>
    </recommendedName>
</protein>
<evidence type="ECO:0000256" key="2">
    <source>
        <dbReference type="ARBA" id="ARBA00012486"/>
    </source>
</evidence>
<keyword evidence="3 16" id="KW-0808">Transferase</keyword>
<evidence type="ECO:0000256" key="9">
    <source>
        <dbReference type="ARBA" id="ARBA00022989"/>
    </source>
</evidence>
<evidence type="ECO:0000256" key="7">
    <source>
        <dbReference type="ARBA" id="ARBA00022824"/>
    </source>
</evidence>
<evidence type="ECO:0000256" key="1">
    <source>
        <dbReference type="ARBA" id="ARBA00004586"/>
    </source>
</evidence>
<dbReference type="FunFam" id="3.10.110.10:FF:000023">
    <property type="entry name" value="Ubiquitin-conjugating enzyme E2 J2"/>
    <property type="match status" value="1"/>
</dbReference>
<dbReference type="Pfam" id="PF00179">
    <property type="entry name" value="UQ_con"/>
    <property type="match status" value="1"/>
</dbReference>
<keyword evidence="7" id="KW-0256">Endoplasmic reticulum</keyword>
<evidence type="ECO:0000256" key="10">
    <source>
        <dbReference type="ARBA" id="ARBA00023136"/>
    </source>
</evidence>
<evidence type="ECO:0000256" key="4">
    <source>
        <dbReference type="ARBA" id="ARBA00022692"/>
    </source>
</evidence>
<organism evidence="16 17">
    <name type="scientific">Desmophyllum pertusum</name>
    <dbReference type="NCBI Taxonomy" id="174260"/>
    <lineage>
        <taxon>Eukaryota</taxon>
        <taxon>Metazoa</taxon>
        <taxon>Cnidaria</taxon>
        <taxon>Anthozoa</taxon>
        <taxon>Hexacorallia</taxon>
        <taxon>Scleractinia</taxon>
        <taxon>Caryophylliina</taxon>
        <taxon>Caryophylliidae</taxon>
        <taxon>Desmophyllum</taxon>
    </lineage>
</organism>
<evidence type="ECO:0000256" key="12">
    <source>
        <dbReference type="ARBA" id="ARBA00073320"/>
    </source>
</evidence>
<evidence type="ECO:0000256" key="3">
    <source>
        <dbReference type="ARBA" id="ARBA00022679"/>
    </source>
</evidence>
<proteinExistence type="predicted"/>
<evidence type="ECO:0000259" key="15">
    <source>
        <dbReference type="PROSITE" id="PS50127"/>
    </source>
</evidence>
<dbReference type="EC" id="2.3.2.23" evidence="2"/>
<dbReference type="GO" id="GO:0005524">
    <property type="term" value="F:ATP binding"/>
    <property type="evidence" value="ECO:0007669"/>
    <property type="project" value="UniProtKB-KW"/>
</dbReference>
<dbReference type="OrthoDB" id="1158011at2759"/>
<keyword evidence="6" id="KW-0833">Ubl conjugation pathway</keyword>
<keyword evidence="10 14" id="KW-0472">Membrane</keyword>
<keyword evidence="9 14" id="KW-1133">Transmembrane helix</keyword>
<gene>
    <name evidence="16" type="primary">UBE2J2_2</name>
    <name evidence="16" type="ORF">OS493_019215</name>
</gene>
<evidence type="ECO:0000313" key="16">
    <source>
        <dbReference type="EMBL" id="KAJ7331627.1"/>
    </source>
</evidence>
<dbReference type="PROSITE" id="PS50127">
    <property type="entry name" value="UBC_2"/>
    <property type="match status" value="1"/>
</dbReference>
<dbReference type="AlphaFoldDB" id="A0A9W9YBL1"/>
<dbReference type="SMART" id="SM00212">
    <property type="entry name" value="UBCc"/>
    <property type="match status" value="1"/>
</dbReference>
<keyword evidence="5" id="KW-0547">Nucleotide-binding</keyword>
<comment type="caution">
    <text evidence="16">The sequence shown here is derived from an EMBL/GenBank/DDBJ whole genome shotgun (WGS) entry which is preliminary data.</text>
</comment>
<evidence type="ECO:0000313" key="17">
    <source>
        <dbReference type="Proteomes" id="UP001163046"/>
    </source>
</evidence>
<evidence type="ECO:0000256" key="11">
    <source>
        <dbReference type="ARBA" id="ARBA00054775"/>
    </source>
</evidence>
<sequence length="208" mass="23080">MASRKRVHTTAASRLRQDYIRIVKDPVPYITALPLPSNILEWHYVVRGPENTPYTGGYYHGKLVFPKDFPFKPPRIFMITPNGRFKVNTRLCLSISDFHPDTWNPAWSVSTILTGLLSFMVETSPTLGSIDTSEFQEIHGKMKERGETREGEQTATQNNVNSQGGVAGATRDGQNGLISSTLVNICVIIGFAAFAYTVKCVLKAVDNS</sequence>
<evidence type="ECO:0000256" key="13">
    <source>
        <dbReference type="SAM" id="MobiDB-lite"/>
    </source>
</evidence>
<dbReference type="InterPro" id="IPR050113">
    <property type="entry name" value="Ub_conjugating_enzyme"/>
</dbReference>
<dbReference type="CDD" id="cd23799">
    <property type="entry name" value="UBCc_UBE2J"/>
    <property type="match status" value="1"/>
</dbReference>
<name>A0A9W9YBL1_9CNID</name>
<dbReference type="InterPro" id="IPR000608">
    <property type="entry name" value="UBC"/>
</dbReference>
<dbReference type="Gene3D" id="3.10.110.10">
    <property type="entry name" value="Ubiquitin Conjugating Enzyme"/>
    <property type="match status" value="1"/>
</dbReference>
<feature type="compositionally biased region" description="Polar residues" evidence="13">
    <location>
        <begin position="153"/>
        <end position="164"/>
    </location>
</feature>
<feature type="region of interest" description="Disordered" evidence="13">
    <location>
        <begin position="143"/>
        <end position="167"/>
    </location>
</feature>
<evidence type="ECO:0000256" key="5">
    <source>
        <dbReference type="ARBA" id="ARBA00022741"/>
    </source>
</evidence>
<evidence type="ECO:0000256" key="6">
    <source>
        <dbReference type="ARBA" id="ARBA00022786"/>
    </source>
</evidence>
<comment type="function">
    <text evidence="11">Catalyzes the covalent attachment of ubiquitin to other proteins. Seems to function in the selective degradation of misfolded membrane proteins from the endoplasmic reticulum (ERAD). In cooperation with the GATOR2 complex, catalyzes 'Lys-6'-linked ubiquitination of NPRL2.</text>
</comment>
<evidence type="ECO:0000256" key="14">
    <source>
        <dbReference type="SAM" id="Phobius"/>
    </source>
</evidence>
<feature type="domain" description="UBC core" evidence="15">
    <location>
        <begin position="10"/>
        <end position="159"/>
    </location>
</feature>
<dbReference type="GO" id="GO:0061631">
    <property type="term" value="F:ubiquitin conjugating enzyme activity"/>
    <property type="evidence" value="ECO:0007669"/>
    <property type="project" value="UniProtKB-EC"/>
</dbReference>
<evidence type="ECO:0000256" key="8">
    <source>
        <dbReference type="ARBA" id="ARBA00022840"/>
    </source>
</evidence>
<dbReference type="Proteomes" id="UP001163046">
    <property type="component" value="Unassembled WGS sequence"/>
</dbReference>
<accession>A0A9W9YBL1</accession>
<feature type="transmembrane region" description="Helical" evidence="14">
    <location>
        <begin position="177"/>
        <end position="198"/>
    </location>
</feature>
<dbReference type="PANTHER" id="PTHR24067">
    <property type="entry name" value="UBIQUITIN-CONJUGATING ENZYME E2"/>
    <property type="match status" value="1"/>
</dbReference>
<keyword evidence="16" id="KW-0012">Acyltransferase</keyword>
<keyword evidence="4 14" id="KW-0812">Transmembrane</keyword>
<keyword evidence="17" id="KW-1185">Reference proteome</keyword>
<comment type="subcellular location">
    <subcellularLocation>
        <location evidence="1">Endoplasmic reticulum membrane</location>
    </subcellularLocation>
</comment>